<dbReference type="Pfam" id="PF00381">
    <property type="entry name" value="PTS-HPr"/>
    <property type="match status" value="1"/>
</dbReference>
<name>A0ABV1HJ11_9FIRM</name>
<dbReference type="InterPro" id="IPR000032">
    <property type="entry name" value="HPr-like"/>
</dbReference>
<organism evidence="2 3">
    <name type="scientific">Ventrimonas faecis</name>
    <dbReference type="NCBI Taxonomy" id="3133170"/>
    <lineage>
        <taxon>Bacteria</taxon>
        <taxon>Bacillati</taxon>
        <taxon>Bacillota</taxon>
        <taxon>Clostridia</taxon>
        <taxon>Lachnospirales</taxon>
        <taxon>Lachnospiraceae</taxon>
        <taxon>Ventrimonas</taxon>
    </lineage>
</organism>
<sequence length="76" mass="8781">MREMNLTFRNPDEVLDFVKTVEQYPFDMDLCRGSVVVDAKSLLGIMNLGFNQTVNLKIYSNDCSELFHNIEKYKAA</sequence>
<evidence type="ECO:0000259" key="1">
    <source>
        <dbReference type="Pfam" id="PF00381"/>
    </source>
</evidence>
<proteinExistence type="predicted"/>
<dbReference type="RefSeq" id="WP_349228624.1">
    <property type="nucleotide sequence ID" value="NZ_JBBMFJ010000005.1"/>
</dbReference>
<dbReference type="Proteomes" id="UP001437460">
    <property type="component" value="Unassembled WGS sequence"/>
</dbReference>
<gene>
    <name evidence="2" type="ORF">WMO41_03780</name>
</gene>
<feature type="domain" description="HPr" evidence="1">
    <location>
        <begin position="17"/>
        <end position="59"/>
    </location>
</feature>
<protein>
    <submittedName>
        <fullName evidence="2">HPr family phosphocarrier protein</fullName>
    </submittedName>
</protein>
<evidence type="ECO:0000313" key="2">
    <source>
        <dbReference type="EMBL" id="MEQ2562295.1"/>
    </source>
</evidence>
<keyword evidence="3" id="KW-1185">Reference proteome</keyword>
<comment type="caution">
    <text evidence="2">The sequence shown here is derived from an EMBL/GenBank/DDBJ whole genome shotgun (WGS) entry which is preliminary data.</text>
</comment>
<dbReference type="Gene3D" id="3.30.1340.10">
    <property type="entry name" value="HPr-like"/>
    <property type="match status" value="1"/>
</dbReference>
<dbReference type="EMBL" id="JBBMFJ010000005">
    <property type="protein sequence ID" value="MEQ2562295.1"/>
    <property type="molecule type" value="Genomic_DNA"/>
</dbReference>
<dbReference type="InterPro" id="IPR002114">
    <property type="entry name" value="PTS_HPr_Ser_P_site"/>
</dbReference>
<accession>A0ABV1HJ11</accession>
<evidence type="ECO:0000313" key="3">
    <source>
        <dbReference type="Proteomes" id="UP001437460"/>
    </source>
</evidence>
<dbReference type="SUPFAM" id="SSF55594">
    <property type="entry name" value="HPr-like"/>
    <property type="match status" value="1"/>
</dbReference>
<reference evidence="2 3" key="1">
    <citation type="submission" date="2024-03" db="EMBL/GenBank/DDBJ databases">
        <title>Human intestinal bacterial collection.</title>
        <authorList>
            <person name="Pauvert C."/>
            <person name="Hitch T.C.A."/>
            <person name="Clavel T."/>
        </authorList>
    </citation>
    <scope>NUCLEOTIDE SEQUENCE [LARGE SCALE GENOMIC DNA]</scope>
    <source>
        <strain evidence="2 3">CLA-AP-H27</strain>
    </source>
</reference>
<dbReference type="InterPro" id="IPR035895">
    <property type="entry name" value="HPr-like_sf"/>
</dbReference>
<dbReference type="PROSITE" id="PS00589">
    <property type="entry name" value="PTS_HPR_SER"/>
    <property type="match status" value="1"/>
</dbReference>